<feature type="region of interest" description="Disordered" evidence="1">
    <location>
        <begin position="185"/>
        <end position="208"/>
    </location>
</feature>
<sequence length="323" mass="35325">MPASYDRERSVLLPPTSRVELAEEHNDFFPILNYLQTQVDVDESTAAQMLNRAVGEVFDAVNRNGRALLDGLGYLMAEGASFVLKPFDTQGLEIHSVKVTPEETTVSSPVVSRPELADEVEESDKGQETVQQKALPVVEESPVSLRGYHTIRWIVAAALILLVSAAGMVTWHYRSDWFGGEKKAPFSTQKDKTDESPYQSQPSGRLASPVDTIADSTAVAQLGGAAADSVHADATVAVTKPVKPAVTYEIIVGSFATMAQAEKYVATMKAKGYNLQALDSRMPGNRKKISWGSYATEEEAYRELVRVQKNFEPGAWIAKVENE</sequence>
<evidence type="ECO:0000313" key="5">
    <source>
        <dbReference type="Proteomes" id="UP000597338"/>
    </source>
</evidence>
<evidence type="ECO:0000259" key="3">
    <source>
        <dbReference type="PROSITE" id="PS51724"/>
    </source>
</evidence>
<dbReference type="SUPFAM" id="SSF110997">
    <property type="entry name" value="Sporulation related repeat"/>
    <property type="match status" value="1"/>
</dbReference>
<keyword evidence="2" id="KW-0472">Membrane</keyword>
<evidence type="ECO:0000313" key="4">
    <source>
        <dbReference type="EMBL" id="GGC20517.1"/>
    </source>
</evidence>
<dbReference type="Pfam" id="PF05036">
    <property type="entry name" value="SPOR"/>
    <property type="match status" value="1"/>
</dbReference>
<feature type="transmembrane region" description="Helical" evidence="2">
    <location>
        <begin position="153"/>
        <end position="173"/>
    </location>
</feature>
<dbReference type="EMBL" id="BMIK01000002">
    <property type="protein sequence ID" value="GGC20517.1"/>
    <property type="molecule type" value="Genomic_DNA"/>
</dbReference>
<keyword evidence="2" id="KW-1133">Transmembrane helix</keyword>
<dbReference type="InterPro" id="IPR036680">
    <property type="entry name" value="SPOR-like_sf"/>
</dbReference>
<protein>
    <recommendedName>
        <fullName evidence="3">SPOR domain-containing protein</fullName>
    </recommendedName>
</protein>
<dbReference type="InterPro" id="IPR007730">
    <property type="entry name" value="SPOR-like_dom"/>
</dbReference>
<reference evidence="5" key="1">
    <citation type="journal article" date="2019" name="Int. J. Syst. Evol. Microbiol.">
        <title>The Global Catalogue of Microorganisms (GCM) 10K type strain sequencing project: providing services to taxonomists for standard genome sequencing and annotation.</title>
        <authorList>
            <consortium name="The Broad Institute Genomics Platform"/>
            <consortium name="The Broad Institute Genome Sequencing Center for Infectious Disease"/>
            <person name="Wu L."/>
            <person name="Ma J."/>
        </authorList>
    </citation>
    <scope>NUCLEOTIDE SEQUENCE [LARGE SCALE GENOMIC DNA]</scope>
    <source>
        <strain evidence="5">CGMCC 1.15342</strain>
    </source>
</reference>
<feature type="region of interest" description="Disordered" evidence="1">
    <location>
        <begin position="105"/>
        <end position="133"/>
    </location>
</feature>
<keyword evidence="2" id="KW-0812">Transmembrane</keyword>
<name>A0ABQ1L9U3_9SPHI</name>
<organism evidence="4 5">
    <name type="scientific">Parapedobacter defluvii</name>
    <dbReference type="NCBI Taxonomy" id="2045106"/>
    <lineage>
        <taxon>Bacteria</taxon>
        <taxon>Pseudomonadati</taxon>
        <taxon>Bacteroidota</taxon>
        <taxon>Sphingobacteriia</taxon>
        <taxon>Sphingobacteriales</taxon>
        <taxon>Sphingobacteriaceae</taxon>
        <taxon>Parapedobacter</taxon>
    </lineage>
</organism>
<dbReference type="Proteomes" id="UP000597338">
    <property type="component" value="Unassembled WGS sequence"/>
</dbReference>
<feature type="domain" description="SPOR" evidence="3">
    <location>
        <begin position="242"/>
        <end position="320"/>
    </location>
</feature>
<gene>
    <name evidence="4" type="ORF">GCM10011386_10540</name>
</gene>
<keyword evidence="5" id="KW-1185">Reference proteome</keyword>
<evidence type="ECO:0000256" key="1">
    <source>
        <dbReference type="SAM" id="MobiDB-lite"/>
    </source>
</evidence>
<comment type="caution">
    <text evidence="4">The sequence shown here is derived from an EMBL/GenBank/DDBJ whole genome shotgun (WGS) entry which is preliminary data.</text>
</comment>
<feature type="compositionally biased region" description="Basic and acidic residues" evidence="1">
    <location>
        <begin position="185"/>
        <end position="195"/>
    </location>
</feature>
<accession>A0ABQ1L9U3</accession>
<dbReference type="PROSITE" id="PS51724">
    <property type="entry name" value="SPOR"/>
    <property type="match status" value="1"/>
</dbReference>
<proteinExistence type="predicted"/>
<evidence type="ECO:0000256" key="2">
    <source>
        <dbReference type="SAM" id="Phobius"/>
    </source>
</evidence>